<accession>A0ABX1P2S3</accession>
<gene>
    <name evidence="1" type="ORF">DP116_03960</name>
</gene>
<dbReference type="EMBL" id="QMEB01000017">
    <property type="protein sequence ID" value="NMG18645.1"/>
    <property type="molecule type" value="Genomic_DNA"/>
</dbReference>
<evidence type="ECO:0000313" key="1">
    <source>
        <dbReference type="EMBL" id="NMG18645.1"/>
    </source>
</evidence>
<proteinExistence type="predicted"/>
<comment type="caution">
    <text evidence="1">The sequence shown here is derived from an EMBL/GenBank/DDBJ whole genome shotgun (WGS) entry which is preliminary data.</text>
</comment>
<organism evidence="1 2">
    <name type="scientific">Brasilonema bromeliae SPC951</name>
    <dbReference type="NCBI Taxonomy" id="385972"/>
    <lineage>
        <taxon>Bacteria</taxon>
        <taxon>Bacillati</taxon>
        <taxon>Cyanobacteriota</taxon>
        <taxon>Cyanophyceae</taxon>
        <taxon>Nostocales</taxon>
        <taxon>Scytonemataceae</taxon>
        <taxon>Brasilonema</taxon>
        <taxon>Bromeliae group (in: Brasilonema)</taxon>
    </lineage>
</organism>
<dbReference type="Proteomes" id="UP000718564">
    <property type="component" value="Unassembled WGS sequence"/>
</dbReference>
<reference evidence="1 2" key="1">
    <citation type="submission" date="2018-06" db="EMBL/GenBank/DDBJ databases">
        <title>Comparative genomics of Brasilonema spp. strains.</title>
        <authorList>
            <person name="Alvarenga D.O."/>
            <person name="Fiore M.F."/>
            <person name="Varani A.M."/>
        </authorList>
    </citation>
    <scope>NUCLEOTIDE SEQUENCE [LARGE SCALE GENOMIC DNA]</scope>
    <source>
        <strain evidence="1 2">SPC951</strain>
    </source>
</reference>
<protein>
    <submittedName>
        <fullName evidence="1">Uncharacterized protein</fullName>
    </submittedName>
</protein>
<sequence>MVTGTLKLSDWNECSEEISQLIQSIRKRRQNLLNRNKISLDDFLKIGNLETDLATTKSLIGLKLIDEIVTDLKQPKERIEKVTKQLQSAIQDLEDSKKVLTILTSFVNLVDAILNPVSGLVKIAGIVTQLDNLTIG</sequence>
<dbReference type="RefSeq" id="WP_169153930.1">
    <property type="nucleotide sequence ID" value="NZ_CAWPJE010000341.1"/>
</dbReference>
<dbReference type="InterPro" id="IPR038018">
    <property type="entry name" value="HP_1531"/>
</dbReference>
<dbReference type="SUPFAM" id="SSF140496">
    <property type="entry name" value="HP1531-like"/>
    <property type="match status" value="1"/>
</dbReference>
<name>A0ABX1P2S3_9CYAN</name>
<keyword evidence="2" id="KW-1185">Reference proteome</keyword>
<evidence type="ECO:0000313" key="2">
    <source>
        <dbReference type="Proteomes" id="UP000718564"/>
    </source>
</evidence>